<protein>
    <submittedName>
        <fullName evidence="1">Uncharacterized protein</fullName>
    </submittedName>
</protein>
<dbReference type="EMBL" id="JAEUBE010000158">
    <property type="protein sequence ID" value="KAH3668189.1"/>
    <property type="molecule type" value="Genomic_DNA"/>
</dbReference>
<dbReference type="RefSeq" id="XP_046062603.1">
    <property type="nucleotide sequence ID" value="XM_046202759.1"/>
</dbReference>
<comment type="caution">
    <text evidence="1">The sequence shown here is derived from an EMBL/GenBank/DDBJ whole genome shotgun (WGS) entry which is preliminary data.</text>
</comment>
<reference evidence="1" key="1">
    <citation type="journal article" date="2021" name="Open Biol.">
        <title>Shared evolutionary footprints suggest mitochondrial oxidative damage underlies multiple complex I losses in fungi.</title>
        <authorList>
            <person name="Schikora-Tamarit M.A."/>
            <person name="Marcet-Houben M."/>
            <person name="Nosek J."/>
            <person name="Gabaldon T."/>
        </authorList>
    </citation>
    <scope>NUCLEOTIDE SEQUENCE</scope>
    <source>
        <strain evidence="1">CBS6075</strain>
    </source>
</reference>
<keyword evidence="2" id="KW-1185">Reference proteome</keyword>
<gene>
    <name evidence="1" type="ORF">OGAPHI_001943</name>
</gene>
<dbReference type="GeneID" id="70233910"/>
<name>A0A9P8PBG2_9ASCO</name>
<organism evidence="1 2">
    <name type="scientific">Ogataea philodendri</name>
    <dbReference type="NCBI Taxonomy" id="1378263"/>
    <lineage>
        <taxon>Eukaryota</taxon>
        <taxon>Fungi</taxon>
        <taxon>Dikarya</taxon>
        <taxon>Ascomycota</taxon>
        <taxon>Saccharomycotina</taxon>
        <taxon>Pichiomycetes</taxon>
        <taxon>Pichiales</taxon>
        <taxon>Pichiaceae</taxon>
        <taxon>Ogataea</taxon>
    </lineage>
</organism>
<evidence type="ECO:0000313" key="1">
    <source>
        <dbReference type="EMBL" id="KAH3668189.1"/>
    </source>
</evidence>
<reference evidence="1" key="2">
    <citation type="submission" date="2021-01" db="EMBL/GenBank/DDBJ databases">
        <authorList>
            <person name="Schikora-Tamarit M.A."/>
        </authorList>
    </citation>
    <scope>NUCLEOTIDE SEQUENCE</scope>
    <source>
        <strain evidence="1">CBS6075</strain>
    </source>
</reference>
<dbReference type="AlphaFoldDB" id="A0A9P8PBG2"/>
<accession>A0A9P8PBG2</accession>
<dbReference type="Proteomes" id="UP000769157">
    <property type="component" value="Unassembled WGS sequence"/>
</dbReference>
<evidence type="ECO:0000313" key="2">
    <source>
        <dbReference type="Proteomes" id="UP000769157"/>
    </source>
</evidence>
<sequence>MMYTWVDEALILSANCALCLISEKSLSTPNEIPTHGIDGAFLPLELVPRNIPTSPSVFRWSTLFCNCLVNDTSVVVQTTGQGHIEGDVFIHFKCLNIIGHGGDLFHTQLGRLVSHQNWVARQFLQHFSQRTTNFNVFSDLVSNLLWLSLLLTHFLLDSFPWGFVQLINSRGDFTHILLLDSTNLKNTIQNLSVVQLNLEVSDSQSGQTRDKNVHDLCIRNHGIVASGNVEITLVELSHSSLGHGRLISSINLGNVIPFDISDSVHGNISGKWNGQIVSQRSELTSLVFQITIQITGRRAGKNVRTHPRIELSLNGVWRQIGVLELSRNEERIDWFVRELGLDKVQNKRTQEITAIFGELNTFRKHSTVANRSHTNDVFVDIDNDRRRSLTCLDSVFLGVPGIFSNNKRDFGRVEFQLRVDLCPLLRDSLPVVHQSFTVHGVDVILRVRIDVVSKDVVAIIHRIPRIHRRHDHRRHV</sequence>
<proteinExistence type="predicted"/>